<reference evidence="2" key="1">
    <citation type="submission" date="2014-09" db="EMBL/GenBank/DDBJ databases">
        <authorList>
            <person name="Magalhaes I.L.F."/>
            <person name="Oliveira U."/>
            <person name="Santos F.R."/>
            <person name="Vidigal T.H.D.A."/>
            <person name="Brescovit A.D."/>
            <person name="Santos A.J."/>
        </authorList>
    </citation>
    <scope>NUCLEOTIDE SEQUENCE</scope>
    <source>
        <tissue evidence="2">Shoot tissue taken approximately 20 cm above the soil surface</tissue>
    </source>
</reference>
<organism evidence="2">
    <name type="scientific">Arundo donax</name>
    <name type="common">Giant reed</name>
    <name type="synonym">Donax arundinaceus</name>
    <dbReference type="NCBI Taxonomy" id="35708"/>
    <lineage>
        <taxon>Eukaryota</taxon>
        <taxon>Viridiplantae</taxon>
        <taxon>Streptophyta</taxon>
        <taxon>Embryophyta</taxon>
        <taxon>Tracheophyta</taxon>
        <taxon>Spermatophyta</taxon>
        <taxon>Magnoliopsida</taxon>
        <taxon>Liliopsida</taxon>
        <taxon>Poales</taxon>
        <taxon>Poaceae</taxon>
        <taxon>PACMAD clade</taxon>
        <taxon>Arundinoideae</taxon>
        <taxon>Arundineae</taxon>
        <taxon>Arundo</taxon>
    </lineage>
</organism>
<name>A0A0A9HAV5_ARUDO</name>
<evidence type="ECO:0000313" key="2">
    <source>
        <dbReference type="EMBL" id="JAE33887.1"/>
    </source>
</evidence>
<sequence>MVTRCCGSWGGGSTARCSKASGPGATRGASLRSSSP</sequence>
<proteinExistence type="predicted"/>
<dbReference type="EMBL" id="GBRH01164009">
    <property type="protein sequence ID" value="JAE33887.1"/>
    <property type="molecule type" value="Transcribed_RNA"/>
</dbReference>
<evidence type="ECO:0000256" key="1">
    <source>
        <dbReference type="SAM" id="MobiDB-lite"/>
    </source>
</evidence>
<feature type="region of interest" description="Disordered" evidence="1">
    <location>
        <begin position="1"/>
        <end position="36"/>
    </location>
</feature>
<reference evidence="2" key="2">
    <citation type="journal article" date="2015" name="Data Brief">
        <title>Shoot transcriptome of the giant reed, Arundo donax.</title>
        <authorList>
            <person name="Barrero R.A."/>
            <person name="Guerrero F.D."/>
            <person name="Moolhuijzen P."/>
            <person name="Goolsby J.A."/>
            <person name="Tidwell J."/>
            <person name="Bellgard S.E."/>
            <person name="Bellgard M.I."/>
        </authorList>
    </citation>
    <scope>NUCLEOTIDE SEQUENCE</scope>
    <source>
        <tissue evidence="2">Shoot tissue taken approximately 20 cm above the soil surface</tissue>
    </source>
</reference>
<dbReference type="AlphaFoldDB" id="A0A0A9HAV5"/>
<accession>A0A0A9HAV5</accession>
<protein>
    <submittedName>
        <fullName evidence="2">Uncharacterized protein</fullName>
    </submittedName>
</protein>